<keyword evidence="6 7" id="KW-0472">Membrane</keyword>
<feature type="transmembrane region" description="Helical" evidence="7">
    <location>
        <begin position="148"/>
        <end position="166"/>
    </location>
</feature>
<keyword evidence="10" id="KW-1185">Reference proteome</keyword>
<evidence type="ECO:0000313" key="9">
    <source>
        <dbReference type="EMBL" id="UWP60526.1"/>
    </source>
</evidence>
<evidence type="ECO:0000256" key="3">
    <source>
        <dbReference type="ARBA" id="ARBA00022475"/>
    </source>
</evidence>
<dbReference type="InterPro" id="IPR051258">
    <property type="entry name" value="Diverse_Substrate_Transporter"/>
</dbReference>
<dbReference type="Pfam" id="PF00892">
    <property type="entry name" value="EamA"/>
    <property type="match status" value="2"/>
</dbReference>
<dbReference type="InterPro" id="IPR037185">
    <property type="entry name" value="EmrE-like"/>
</dbReference>
<feature type="transmembrane region" description="Helical" evidence="7">
    <location>
        <begin position="36"/>
        <end position="52"/>
    </location>
</feature>
<evidence type="ECO:0000256" key="4">
    <source>
        <dbReference type="ARBA" id="ARBA00022692"/>
    </source>
</evidence>
<keyword evidence="5 7" id="KW-1133">Transmembrane helix</keyword>
<dbReference type="PANTHER" id="PTHR42920:SF5">
    <property type="entry name" value="EAMA DOMAIN-CONTAINING PROTEIN"/>
    <property type="match status" value="1"/>
</dbReference>
<feature type="transmembrane region" description="Helical" evidence="7">
    <location>
        <begin position="93"/>
        <end position="112"/>
    </location>
</feature>
<evidence type="ECO:0000256" key="6">
    <source>
        <dbReference type="ARBA" id="ARBA00023136"/>
    </source>
</evidence>
<sequence>MKRKYADFLLIFITAVWGLSFPIMRNSLTYISELTYLFYRFLLASIVLVAVFHRRLRNITGTVLWKGAVLGVSLSGALGFTVIALRYTTAANVAFITGMNIVIVPFLSNIILKKRIDWVKRGSVLIAVIGLFLISGGVELKFNRGDFLAFLCALCISAQIILTDIFTADEDPVILGCLQVNTAAVIYFLLSLAGGIGFTFEVRWIVMVTILVTGIAGTALAFVGQTLVQKYTTPSHVAIIFILEPVFGAVFALWIPRLDGTTETISAVKGIGCCLLIASMLFTEIAGAKAEVKSGQHGEITGR</sequence>
<evidence type="ECO:0000313" key="10">
    <source>
        <dbReference type="Proteomes" id="UP001060164"/>
    </source>
</evidence>
<dbReference type="RefSeq" id="WP_044983506.1">
    <property type="nucleotide sequence ID" value="NZ_CABLBR010000031.1"/>
</dbReference>
<protein>
    <submittedName>
        <fullName evidence="9">DMT family transporter</fullName>
    </submittedName>
</protein>
<feature type="domain" description="EamA" evidence="8">
    <location>
        <begin position="144"/>
        <end position="282"/>
    </location>
</feature>
<feature type="domain" description="EamA" evidence="8">
    <location>
        <begin position="6"/>
        <end position="135"/>
    </location>
</feature>
<dbReference type="SUPFAM" id="SSF103481">
    <property type="entry name" value="Multidrug resistance efflux transporter EmrE"/>
    <property type="match status" value="2"/>
</dbReference>
<dbReference type="InterPro" id="IPR000620">
    <property type="entry name" value="EamA_dom"/>
</dbReference>
<dbReference type="PANTHER" id="PTHR42920">
    <property type="entry name" value="OS03G0707200 PROTEIN-RELATED"/>
    <property type="match status" value="1"/>
</dbReference>
<feature type="transmembrane region" description="Helical" evidence="7">
    <location>
        <begin position="204"/>
        <end position="224"/>
    </location>
</feature>
<feature type="transmembrane region" description="Helical" evidence="7">
    <location>
        <begin position="173"/>
        <end position="198"/>
    </location>
</feature>
<evidence type="ECO:0000256" key="7">
    <source>
        <dbReference type="SAM" id="Phobius"/>
    </source>
</evidence>
<organism evidence="9 10">
    <name type="scientific">Ruminococcus gauvreauii</name>
    <dbReference type="NCBI Taxonomy" id="438033"/>
    <lineage>
        <taxon>Bacteria</taxon>
        <taxon>Bacillati</taxon>
        <taxon>Bacillota</taxon>
        <taxon>Clostridia</taxon>
        <taxon>Eubacteriales</taxon>
        <taxon>Oscillospiraceae</taxon>
        <taxon>Ruminococcus</taxon>
    </lineage>
</organism>
<dbReference type="Proteomes" id="UP001060164">
    <property type="component" value="Chromosome"/>
</dbReference>
<keyword evidence="4 7" id="KW-0812">Transmembrane</keyword>
<comment type="subcellular location">
    <subcellularLocation>
        <location evidence="1">Cell membrane</location>
        <topology evidence="1">Multi-pass membrane protein</topology>
    </subcellularLocation>
</comment>
<feature type="transmembrane region" description="Helical" evidence="7">
    <location>
        <begin position="64"/>
        <end position="87"/>
    </location>
</feature>
<feature type="transmembrane region" description="Helical" evidence="7">
    <location>
        <begin position="236"/>
        <end position="255"/>
    </location>
</feature>
<evidence type="ECO:0000256" key="5">
    <source>
        <dbReference type="ARBA" id="ARBA00022989"/>
    </source>
</evidence>
<accession>A0ABY5VJW6</accession>
<dbReference type="EMBL" id="CP102290">
    <property type="protein sequence ID" value="UWP60526.1"/>
    <property type="molecule type" value="Genomic_DNA"/>
</dbReference>
<comment type="similarity">
    <text evidence="2">Belongs to the EamA transporter family.</text>
</comment>
<feature type="transmembrane region" description="Helical" evidence="7">
    <location>
        <begin position="267"/>
        <end position="287"/>
    </location>
</feature>
<proteinExistence type="inferred from homology"/>
<feature type="transmembrane region" description="Helical" evidence="7">
    <location>
        <begin position="124"/>
        <end position="142"/>
    </location>
</feature>
<name>A0ABY5VJW6_9FIRM</name>
<reference evidence="9" key="1">
    <citation type="journal article" date="2022" name="Cell">
        <title>Design, construction, and in vivo augmentation of a complex gut microbiome.</title>
        <authorList>
            <person name="Cheng A.G."/>
            <person name="Ho P.Y."/>
            <person name="Aranda-Diaz A."/>
            <person name="Jain S."/>
            <person name="Yu F.B."/>
            <person name="Meng X."/>
            <person name="Wang M."/>
            <person name="Iakiviak M."/>
            <person name="Nagashima K."/>
            <person name="Zhao A."/>
            <person name="Murugkar P."/>
            <person name="Patil A."/>
            <person name="Atabakhsh K."/>
            <person name="Weakley A."/>
            <person name="Yan J."/>
            <person name="Brumbaugh A.R."/>
            <person name="Higginbottom S."/>
            <person name="Dimas A."/>
            <person name="Shiver A.L."/>
            <person name="Deutschbauer A."/>
            <person name="Neff N."/>
            <person name="Sonnenburg J.L."/>
            <person name="Huang K.C."/>
            <person name="Fischbach M.A."/>
        </authorList>
    </citation>
    <scope>NUCLEOTIDE SEQUENCE</scope>
    <source>
        <strain evidence="9">DSM 19829</strain>
    </source>
</reference>
<feature type="transmembrane region" description="Helical" evidence="7">
    <location>
        <begin position="7"/>
        <end position="24"/>
    </location>
</feature>
<evidence type="ECO:0000256" key="1">
    <source>
        <dbReference type="ARBA" id="ARBA00004651"/>
    </source>
</evidence>
<evidence type="ECO:0000256" key="2">
    <source>
        <dbReference type="ARBA" id="ARBA00007362"/>
    </source>
</evidence>
<keyword evidence="3" id="KW-1003">Cell membrane</keyword>
<gene>
    <name evidence="9" type="ORF">NQ502_05675</name>
</gene>
<evidence type="ECO:0000259" key="8">
    <source>
        <dbReference type="Pfam" id="PF00892"/>
    </source>
</evidence>